<protein>
    <submittedName>
        <fullName evidence="1">Uncharacterized protein</fullName>
    </submittedName>
</protein>
<dbReference type="HOGENOM" id="CLU_3367185_0_0_6"/>
<dbReference type="KEGG" id="seo:STM14_4233"/>
<proteinExistence type="predicted"/>
<gene>
    <name evidence="1" type="ordered locus">STM14_4233</name>
</gene>
<reference evidence="1 2" key="1">
    <citation type="journal article" date="2010" name="J. Bacteriol.">
        <title>Short-term signatures of evolutionary change in the Salmonella enterica serovar typhimurium 14028 genome.</title>
        <authorList>
            <person name="Jarvik T."/>
            <person name="Smillie C."/>
            <person name="Groisman E.A."/>
            <person name="Ochman H."/>
        </authorList>
    </citation>
    <scope>NUCLEOTIDE SEQUENCE [LARGE SCALE GENOMIC DNA]</scope>
    <source>
        <strain evidence="2">14028s / SGSC 2262</strain>
    </source>
</reference>
<keyword evidence="2" id="KW-1185">Reference proteome</keyword>
<accession>A0A0F6B7X5</accession>
<organism evidence="1 2">
    <name type="scientific">Salmonella typhimurium (strain 14028s / SGSC 2262)</name>
    <dbReference type="NCBI Taxonomy" id="588858"/>
    <lineage>
        <taxon>Bacteria</taxon>
        <taxon>Pseudomonadati</taxon>
        <taxon>Pseudomonadota</taxon>
        <taxon>Gammaproteobacteria</taxon>
        <taxon>Enterobacterales</taxon>
        <taxon>Enterobacteriaceae</taxon>
        <taxon>Salmonella</taxon>
    </lineage>
</organism>
<dbReference type="Proteomes" id="UP000002695">
    <property type="component" value="Chromosome"/>
</dbReference>
<evidence type="ECO:0000313" key="1">
    <source>
        <dbReference type="EMBL" id="ACY90623.1"/>
    </source>
</evidence>
<evidence type="ECO:0000313" key="2">
    <source>
        <dbReference type="Proteomes" id="UP000002695"/>
    </source>
</evidence>
<sequence>MNLPLLNISGKKLFRRSYNLRKYPFAIYCYFCLFI</sequence>
<dbReference type="EMBL" id="CP001363">
    <property type="protein sequence ID" value="ACY90623.1"/>
    <property type="molecule type" value="Genomic_DNA"/>
</dbReference>
<name>A0A0F6B7X5_SALT1</name>
<dbReference type="AlphaFoldDB" id="A0A0F6B7X5"/>